<feature type="compositionally biased region" description="Low complexity" evidence="1">
    <location>
        <begin position="216"/>
        <end position="229"/>
    </location>
</feature>
<dbReference type="STRING" id="1147741.A0A0R3RSC9"/>
<dbReference type="AlphaFoldDB" id="A0A0R3RSC9"/>
<feature type="region of interest" description="Disordered" evidence="1">
    <location>
        <begin position="201"/>
        <end position="237"/>
    </location>
</feature>
<feature type="region of interest" description="Disordered" evidence="1">
    <location>
        <begin position="292"/>
        <end position="311"/>
    </location>
</feature>
<feature type="region of interest" description="Disordered" evidence="1">
    <location>
        <begin position="254"/>
        <end position="281"/>
    </location>
</feature>
<accession>A0A0R3RSC9</accession>
<organism evidence="2 3">
    <name type="scientific">Elaeophora elaphi</name>
    <dbReference type="NCBI Taxonomy" id="1147741"/>
    <lineage>
        <taxon>Eukaryota</taxon>
        <taxon>Metazoa</taxon>
        <taxon>Ecdysozoa</taxon>
        <taxon>Nematoda</taxon>
        <taxon>Chromadorea</taxon>
        <taxon>Rhabditida</taxon>
        <taxon>Spirurina</taxon>
        <taxon>Spiruromorpha</taxon>
        <taxon>Filarioidea</taxon>
        <taxon>Onchocercidae</taxon>
        <taxon>Elaeophora</taxon>
    </lineage>
</organism>
<reference evidence="3" key="1">
    <citation type="submission" date="2017-02" db="UniProtKB">
        <authorList>
            <consortium name="WormBaseParasite"/>
        </authorList>
    </citation>
    <scope>IDENTIFICATION</scope>
</reference>
<proteinExistence type="predicted"/>
<dbReference type="Proteomes" id="UP000050640">
    <property type="component" value="Unplaced"/>
</dbReference>
<name>A0A0R3RSC9_9BILA</name>
<keyword evidence="2" id="KW-1185">Reference proteome</keyword>
<evidence type="ECO:0000313" key="3">
    <source>
        <dbReference type="WBParaSite" id="EEL_0000472601-mRNA-1"/>
    </source>
</evidence>
<dbReference type="WBParaSite" id="EEL_0000472601-mRNA-1">
    <property type="protein sequence ID" value="EEL_0000472601-mRNA-1"/>
    <property type="gene ID" value="EEL_0000472601"/>
</dbReference>
<sequence>MARQSWNLSMGELDRFFEQVRILNPLSVSADENTELFDDMSQRSSTFTQSSIRIAPQERIIPIRLIGQESTTALKDRNSSETPVIKRYVYDPGTMTHREYVMRAEEYPIGAAMISKHKAHETLINDIPYENRTMKKRLSSSDESGVLYVHMRNTPPPEYTTETVAVIHNPSDHGGKGKAVIQKRIPTAIDIESQQKALYPQYSKSAVQRQIARRTSSGSEYSKSYGKPSQAKNRPIKQTEQVIKRFEDGILSARNTIQSSDSQRLDDQRRRKYVTTPEMKRSKSPILMRLLTSKKKRRHPECPTDAQEQLDNSFEQPRAIEASTDQSLQSPLRSYGRLVRDDELEDQLQDGTIHLSEESATTAIIPRQKFRNFLFTSFFVLFFTILENERIITHF</sequence>
<evidence type="ECO:0000313" key="2">
    <source>
        <dbReference type="Proteomes" id="UP000050640"/>
    </source>
</evidence>
<protein>
    <submittedName>
        <fullName evidence="3">Muscular LMNA interacting protein</fullName>
    </submittedName>
</protein>
<evidence type="ECO:0000256" key="1">
    <source>
        <dbReference type="SAM" id="MobiDB-lite"/>
    </source>
</evidence>